<dbReference type="RefSeq" id="WP_072940609.1">
    <property type="nucleotide sequence ID" value="NZ_FQWO01000002.1"/>
</dbReference>
<feature type="transmembrane region" description="Helical" evidence="1">
    <location>
        <begin position="22"/>
        <end position="43"/>
    </location>
</feature>
<dbReference type="STRING" id="280093.SAMN05443373_102286"/>
<gene>
    <name evidence="2" type="ORF">BC624_102286</name>
    <name evidence="3" type="ORF">SAMN05443373_102286</name>
</gene>
<keyword evidence="1" id="KW-1133">Transmembrane helix</keyword>
<evidence type="ECO:0000313" key="4">
    <source>
        <dbReference type="Proteomes" id="UP000184384"/>
    </source>
</evidence>
<evidence type="ECO:0000313" key="3">
    <source>
        <dbReference type="EMBL" id="SHG52968.1"/>
    </source>
</evidence>
<name>A0A1M5KJS7_9FLAO</name>
<proteinExistence type="predicted"/>
<evidence type="ECO:0000313" key="5">
    <source>
        <dbReference type="Proteomes" id="UP000237771"/>
    </source>
</evidence>
<reference evidence="4" key="2">
    <citation type="submission" date="2016-11" db="EMBL/GenBank/DDBJ databases">
        <authorList>
            <person name="Varghese N."/>
            <person name="Submissions S."/>
        </authorList>
    </citation>
    <scope>NUCLEOTIDE SEQUENCE [LARGE SCALE GENOMIC DNA]</scope>
    <source>
        <strain evidence="4">DSM 19729</strain>
    </source>
</reference>
<feature type="transmembrane region" description="Helical" evidence="1">
    <location>
        <begin position="76"/>
        <end position="96"/>
    </location>
</feature>
<evidence type="ECO:0000256" key="1">
    <source>
        <dbReference type="SAM" id="Phobius"/>
    </source>
</evidence>
<dbReference type="Pfam" id="PF05987">
    <property type="entry name" value="DUF898"/>
    <property type="match status" value="2"/>
</dbReference>
<reference evidence="2 5" key="3">
    <citation type="submission" date="2018-03" db="EMBL/GenBank/DDBJ databases">
        <title>Genomic Encyclopedia of Archaeal and Bacterial Type Strains, Phase II (KMG-II): from individual species to whole genera.</title>
        <authorList>
            <person name="Goeker M."/>
        </authorList>
    </citation>
    <scope>NUCLEOTIDE SEQUENCE [LARGE SCALE GENOMIC DNA]</scope>
    <source>
        <strain evidence="2 5">DSM 17797</strain>
    </source>
</reference>
<feature type="transmembrane region" description="Helical" evidence="1">
    <location>
        <begin position="149"/>
        <end position="169"/>
    </location>
</feature>
<dbReference type="EMBL" id="PVUB01000002">
    <property type="protein sequence ID" value="PRZ26320.1"/>
    <property type="molecule type" value="Genomic_DNA"/>
</dbReference>
<protein>
    <submittedName>
        <fullName evidence="2">Uncharacterized membrane protein YjgN (DUF898 family)</fullName>
    </submittedName>
    <submittedName>
        <fullName evidence="3">Uncharacterized membrane protein YjgN, DUF898 family</fullName>
    </submittedName>
</protein>
<keyword evidence="1" id="KW-0812">Transmembrane</keyword>
<feature type="transmembrane region" description="Helical" evidence="1">
    <location>
        <begin position="195"/>
        <end position="216"/>
    </location>
</feature>
<feature type="transmembrane region" description="Helical" evidence="1">
    <location>
        <begin position="102"/>
        <end position="122"/>
    </location>
</feature>
<keyword evidence="1" id="KW-0472">Membrane</keyword>
<dbReference type="OrthoDB" id="637345at2"/>
<evidence type="ECO:0000313" key="2">
    <source>
        <dbReference type="EMBL" id="PRZ26320.1"/>
    </source>
</evidence>
<feature type="transmembrane region" description="Helical" evidence="1">
    <location>
        <begin position="249"/>
        <end position="271"/>
    </location>
</feature>
<organism evidence="3 4">
    <name type="scientific">Flavobacterium granuli</name>
    <dbReference type="NCBI Taxonomy" id="280093"/>
    <lineage>
        <taxon>Bacteria</taxon>
        <taxon>Pseudomonadati</taxon>
        <taxon>Bacteroidota</taxon>
        <taxon>Flavobacteriia</taxon>
        <taxon>Flavobacteriales</taxon>
        <taxon>Flavobacteriaceae</taxon>
        <taxon>Flavobacterium</taxon>
    </lineage>
</organism>
<accession>A0A1M5KJS7</accession>
<dbReference type="EMBL" id="FQWO01000002">
    <property type="protein sequence ID" value="SHG52968.1"/>
    <property type="molecule type" value="Genomic_DNA"/>
</dbReference>
<keyword evidence="5" id="KW-1185">Reference proteome</keyword>
<reference evidence="3" key="1">
    <citation type="submission" date="2016-11" db="EMBL/GenBank/DDBJ databases">
        <authorList>
            <person name="Jaros S."/>
            <person name="Januszkiewicz K."/>
            <person name="Wedrychowicz H."/>
        </authorList>
    </citation>
    <scope>NUCLEOTIDE SEQUENCE [LARGE SCALE GENOMIC DNA]</scope>
    <source>
        <strain evidence="3">DSM 19729</strain>
    </source>
</reference>
<dbReference type="Proteomes" id="UP000237771">
    <property type="component" value="Unassembled WGS sequence"/>
</dbReference>
<dbReference type="Proteomes" id="UP000184384">
    <property type="component" value="Unassembled WGS sequence"/>
</dbReference>
<dbReference type="AlphaFoldDB" id="A0A1M5KJS7"/>
<sequence>MNEPLTSSKSYKIDFNGNGSDFFGVIIVNWLLTIVTLGLYYPWAKAKRLQFLYGETSLNGDSFSFHGTGKEMFKGFLKAILIFISLYGLLALFIYLKIPFVGLLLFYLGFIAILPLAIHGSYRYRMSRTSWRGIRFGYRGDRNELTKNFFKWIFFTIISLGLYGSWMSINLRKYLLNNVRFGEIEMNYEGDGGDYFILNLKGYFLTVFTLGIYAFWWQKDLFEYYIDNLSLNKGKDEIQLNSTVTGGGFFKLAFVNLFILIGTLGLGYAWVVTRTMKYIFSNIELEGNIDLDSIQQTEANYKDATGEDISDFLDLDFVM</sequence>
<dbReference type="InterPro" id="IPR010295">
    <property type="entry name" value="DUF898"/>
</dbReference>